<dbReference type="HAMAP" id="MF_00254">
    <property type="entry name" value="Gly_tRNA_synth_alpha"/>
    <property type="match status" value="1"/>
</dbReference>
<dbReference type="Proteomes" id="UP000580839">
    <property type="component" value="Unassembled WGS sequence"/>
</dbReference>
<evidence type="ECO:0000256" key="6">
    <source>
        <dbReference type="ARBA" id="ARBA00023146"/>
    </source>
</evidence>
<keyword evidence="4 8" id="KW-0067">ATP-binding</keyword>
<feature type="compositionally biased region" description="Basic and acidic residues" evidence="9">
    <location>
        <begin position="323"/>
        <end position="337"/>
    </location>
</feature>
<dbReference type="InterPro" id="IPR045864">
    <property type="entry name" value="aa-tRNA-synth_II/BPL/LPL"/>
</dbReference>
<keyword evidence="6 8" id="KW-0030">Aminoacyl-tRNA synthetase</keyword>
<dbReference type="InterPro" id="IPR002310">
    <property type="entry name" value="Gly-tRNA_ligase_asu"/>
</dbReference>
<organism evidence="10 11">
    <name type="scientific">Eiseniibacteriota bacterium</name>
    <dbReference type="NCBI Taxonomy" id="2212470"/>
    <lineage>
        <taxon>Bacteria</taxon>
        <taxon>Candidatus Eiseniibacteriota</taxon>
    </lineage>
</organism>
<dbReference type="GO" id="GO:0005524">
    <property type="term" value="F:ATP binding"/>
    <property type="evidence" value="ECO:0007669"/>
    <property type="project" value="UniProtKB-UniRule"/>
</dbReference>
<dbReference type="GO" id="GO:0006426">
    <property type="term" value="P:glycyl-tRNA aminoacylation"/>
    <property type="evidence" value="ECO:0007669"/>
    <property type="project" value="UniProtKB-UniRule"/>
</dbReference>
<dbReference type="Gene3D" id="3.30.930.10">
    <property type="entry name" value="Bira Bifunctional Protein, Domain 2"/>
    <property type="match status" value="1"/>
</dbReference>
<dbReference type="AlphaFoldDB" id="A0A849SNQ7"/>
<evidence type="ECO:0000313" key="10">
    <source>
        <dbReference type="EMBL" id="NOT33555.1"/>
    </source>
</evidence>
<keyword evidence="3 8" id="KW-0547">Nucleotide-binding</keyword>
<gene>
    <name evidence="8" type="primary">glyQ</name>
    <name evidence="10" type="ORF">HOP12_05210</name>
</gene>
<dbReference type="GO" id="GO:0005829">
    <property type="term" value="C:cytosol"/>
    <property type="evidence" value="ECO:0007669"/>
    <property type="project" value="TreeGrafter"/>
</dbReference>
<keyword evidence="8" id="KW-0963">Cytoplasm</keyword>
<dbReference type="SUPFAM" id="SSF55681">
    <property type="entry name" value="Class II aaRS and biotin synthetases"/>
    <property type="match status" value="1"/>
</dbReference>
<evidence type="ECO:0000256" key="5">
    <source>
        <dbReference type="ARBA" id="ARBA00022917"/>
    </source>
</evidence>
<dbReference type="GO" id="GO:0004820">
    <property type="term" value="F:glycine-tRNA ligase activity"/>
    <property type="evidence" value="ECO:0007669"/>
    <property type="project" value="UniProtKB-UniRule"/>
</dbReference>
<dbReference type="PRINTS" id="PR01044">
    <property type="entry name" value="TRNASYNTHGA"/>
</dbReference>
<dbReference type="InterPro" id="IPR006194">
    <property type="entry name" value="Gly-tRNA-synth_heterodimer"/>
</dbReference>
<reference evidence="10 11" key="1">
    <citation type="submission" date="2020-04" db="EMBL/GenBank/DDBJ databases">
        <title>Metagenomic profiling of ammonia- and methane-oxidizing microorganisms in a Dutch drinking water treatment plant.</title>
        <authorList>
            <person name="Poghosyan L."/>
            <person name="Leucker S."/>
        </authorList>
    </citation>
    <scope>NUCLEOTIDE SEQUENCE [LARGE SCALE GENOMIC DNA]</scope>
    <source>
        <strain evidence="10">S-RSF-IL-03</strain>
    </source>
</reference>
<dbReference type="EMBL" id="JABFRW010000055">
    <property type="protein sequence ID" value="NOT33555.1"/>
    <property type="molecule type" value="Genomic_DNA"/>
</dbReference>
<protein>
    <recommendedName>
        <fullName evidence="8">Glycine--tRNA ligase alpha subunit</fullName>
        <ecNumber evidence="8">6.1.1.14</ecNumber>
    </recommendedName>
    <alternativeName>
        <fullName evidence="8">Glycyl-tRNA synthetase alpha subunit</fullName>
        <shortName evidence="8">GlyRS</shortName>
    </alternativeName>
</protein>
<proteinExistence type="inferred from homology"/>
<evidence type="ECO:0000313" key="11">
    <source>
        <dbReference type="Proteomes" id="UP000580839"/>
    </source>
</evidence>
<evidence type="ECO:0000256" key="1">
    <source>
        <dbReference type="ARBA" id="ARBA00008226"/>
    </source>
</evidence>
<keyword evidence="5 8" id="KW-0648">Protein biosynthesis</keyword>
<dbReference type="NCBIfam" id="TIGR00388">
    <property type="entry name" value="glyQ"/>
    <property type="match status" value="1"/>
</dbReference>
<dbReference type="PROSITE" id="PS50861">
    <property type="entry name" value="AA_TRNA_LIGASE_II_GLYAB"/>
    <property type="match status" value="1"/>
</dbReference>
<feature type="compositionally biased region" description="Low complexity" evidence="9">
    <location>
        <begin position="338"/>
        <end position="351"/>
    </location>
</feature>
<accession>A0A849SNQ7</accession>
<comment type="subunit">
    <text evidence="8">Tetramer of two alpha and two beta subunits.</text>
</comment>
<comment type="similarity">
    <text evidence="1 8">Belongs to the class-II aminoacyl-tRNA synthetase family.</text>
</comment>
<evidence type="ECO:0000256" key="9">
    <source>
        <dbReference type="SAM" id="MobiDB-lite"/>
    </source>
</evidence>
<evidence type="ECO:0000256" key="4">
    <source>
        <dbReference type="ARBA" id="ARBA00022840"/>
    </source>
</evidence>
<sequence>MSLLDPKRSLQAMMLALETFWAERGCVIQHPYPSEVGAGTFNPATFLRSLGPEPWRVAFVEPSRRPKDGRYGENPNRFQQFFQYQVLLKPSPGDVVELYFESLRAIGFEPREHDLRLVEDDWESPTLGAAGLGWQVLMDGTEISQFTYFQQCGGLELPLISAELTYGLDRIGMMLQQKDRVQDLAWAPERRDAGGAVIAPAVTWGDLWVRNEWEWSHYNFDQAPVDDLFAMFKIWEREATRLLDLKLVAPGYDAVIKCSHLFNLLDARGAISVSERVGYIGRVRKIARLAALAYHHLRAELGYPLIVDASERERWLTVYREQQERAKGGRKGAKADAPKSGAAADSTGGGA</sequence>
<comment type="subcellular location">
    <subcellularLocation>
        <location evidence="8">Cytoplasm</location>
    </subcellularLocation>
</comment>
<evidence type="ECO:0000256" key="3">
    <source>
        <dbReference type="ARBA" id="ARBA00022741"/>
    </source>
</evidence>
<comment type="caution">
    <text evidence="10">The sequence shown here is derived from an EMBL/GenBank/DDBJ whole genome shotgun (WGS) entry which is preliminary data.</text>
</comment>
<evidence type="ECO:0000256" key="2">
    <source>
        <dbReference type="ARBA" id="ARBA00022598"/>
    </source>
</evidence>
<dbReference type="PANTHER" id="PTHR30075">
    <property type="entry name" value="GLYCYL-TRNA SYNTHETASE"/>
    <property type="match status" value="1"/>
</dbReference>
<evidence type="ECO:0000256" key="8">
    <source>
        <dbReference type="HAMAP-Rule" id="MF_00254"/>
    </source>
</evidence>
<dbReference type="PANTHER" id="PTHR30075:SF2">
    <property type="entry name" value="GLYCINE--TRNA LIGASE, CHLOROPLASTIC_MITOCHONDRIAL 2"/>
    <property type="match status" value="1"/>
</dbReference>
<dbReference type="EC" id="6.1.1.14" evidence="8"/>
<evidence type="ECO:0000256" key="7">
    <source>
        <dbReference type="ARBA" id="ARBA00047937"/>
    </source>
</evidence>
<dbReference type="Pfam" id="PF02091">
    <property type="entry name" value="tRNA-synt_2e"/>
    <property type="match status" value="1"/>
</dbReference>
<name>A0A849SNQ7_UNCEI</name>
<keyword evidence="2 8" id="KW-0436">Ligase</keyword>
<dbReference type="Gene3D" id="1.20.58.180">
    <property type="entry name" value="Class II aaRS and biotin synthetases, domain 2"/>
    <property type="match status" value="1"/>
</dbReference>
<comment type="catalytic activity">
    <reaction evidence="7 8">
        <text>tRNA(Gly) + glycine + ATP = glycyl-tRNA(Gly) + AMP + diphosphate</text>
        <dbReference type="Rhea" id="RHEA:16013"/>
        <dbReference type="Rhea" id="RHEA-COMP:9664"/>
        <dbReference type="Rhea" id="RHEA-COMP:9683"/>
        <dbReference type="ChEBI" id="CHEBI:30616"/>
        <dbReference type="ChEBI" id="CHEBI:33019"/>
        <dbReference type="ChEBI" id="CHEBI:57305"/>
        <dbReference type="ChEBI" id="CHEBI:78442"/>
        <dbReference type="ChEBI" id="CHEBI:78522"/>
        <dbReference type="ChEBI" id="CHEBI:456215"/>
        <dbReference type="EC" id="6.1.1.14"/>
    </reaction>
</comment>
<feature type="region of interest" description="Disordered" evidence="9">
    <location>
        <begin position="323"/>
        <end position="351"/>
    </location>
</feature>
<dbReference type="NCBIfam" id="NF006827">
    <property type="entry name" value="PRK09348.1"/>
    <property type="match status" value="1"/>
</dbReference>